<comment type="caution">
    <text evidence="7">The sequence shown here is derived from an EMBL/GenBank/DDBJ whole genome shotgun (WGS) entry which is preliminary data.</text>
</comment>
<feature type="transmembrane region" description="Helical" evidence="5">
    <location>
        <begin position="213"/>
        <end position="232"/>
    </location>
</feature>
<feature type="domain" description="Integral membrane bound transporter" evidence="6">
    <location>
        <begin position="228"/>
        <end position="359"/>
    </location>
</feature>
<dbReference type="Proteomes" id="UP001551189">
    <property type="component" value="Unassembled WGS sequence"/>
</dbReference>
<dbReference type="InterPro" id="IPR049453">
    <property type="entry name" value="Memb_transporter_dom"/>
</dbReference>
<reference evidence="7 8" key="1">
    <citation type="submission" date="2024-06" db="EMBL/GenBank/DDBJ databases">
        <title>The Natural Products Discovery Center: Release of the First 8490 Sequenced Strains for Exploring Actinobacteria Biosynthetic Diversity.</title>
        <authorList>
            <person name="Kalkreuter E."/>
            <person name="Kautsar S.A."/>
            <person name="Yang D."/>
            <person name="Bader C.D."/>
            <person name="Teijaro C.N."/>
            <person name="Fluegel L."/>
            <person name="Davis C.M."/>
            <person name="Simpson J.R."/>
            <person name="Lauterbach L."/>
            <person name="Steele A.D."/>
            <person name="Gui C."/>
            <person name="Meng S."/>
            <person name="Li G."/>
            <person name="Viehrig K."/>
            <person name="Ye F."/>
            <person name="Su P."/>
            <person name="Kiefer A.F."/>
            <person name="Nichols A."/>
            <person name="Cepeda A.J."/>
            <person name="Yan W."/>
            <person name="Fan B."/>
            <person name="Jiang Y."/>
            <person name="Adhikari A."/>
            <person name="Zheng C.-J."/>
            <person name="Schuster L."/>
            <person name="Cowan T.M."/>
            <person name="Smanski M.J."/>
            <person name="Chevrette M.G."/>
            <person name="De Carvalho L.P.S."/>
            <person name="Shen B."/>
        </authorList>
    </citation>
    <scope>NUCLEOTIDE SEQUENCE [LARGE SCALE GENOMIC DNA]</scope>
    <source>
        <strain evidence="7 8">NPDC046851</strain>
    </source>
</reference>
<evidence type="ECO:0000256" key="2">
    <source>
        <dbReference type="ARBA" id="ARBA00022692"/>
    </source>
</evidence>
<name>A0ABV3AR78_9ACTN</name>
<evidence type="ECO:0000259" key="6">
    <source>
        <dbReference type="Pfam" id="PF13515"/>
    </source>
</evidence>
<feature type="transmembrane region" description="Helical" evidence="5">
    <location>
        <begin position="86"/>
        <end position="104"/>
    </location>
</feature>
<accession>A0ABV3AR78</accession>
<keyword evidence="2 5" id="KW-0812">Transmembrane</keyword>
<evidence type="ECO:0000256" key="5">
    <source>
        <dbReference type="SAM" id="Phobius"/>
    </source>
</evidence>
<feature type="transmembrane region" description="Helical" evidence="5">
    <location>
        <begin position="60"/>
        <end position="79"/>
    </location>
</feature>
<keyword evidence="8" id="KW-1185">Reference proteome</keyword>
<keyword evidence="3 5" id="KW-1133">Transmembrane helix</keyword>
<feature type="transmembrane region" description="Helical" evidence="5">
    <location>
        <begin position="137"/>
        <end position="155"/>
    </location>
</feature>
<feature type="transmembrane region" description="Helical" evidence="5">
    <location>
        <begin position="316"/>
        <end position="334"/>
    </location>
</feature>
<evidence type="ECO:0000313" key="7">
    <source>
        <dbReference type="EMBL" id="MEU6799479.1"/>
    </source>
</evidence>
<proteinExistence type="predicted"/>
<feature type="transmembrane region" description="Helical" evidence="5">
    <location>
        <begin position="110"/>
        <end position="130"/>
    </location>
</feature>
<sequence>MADESERAAQPVHRGKAAGWLSKVFERDPAGLNWPRAVVFLDVAVVPLFVFWAIGHEQYLLSAIFGVLFTALADPGGGYGRRAFDTSLFALIGAGVTALAFGIGAEAWGWLVLVAFLVTLAAGLAAAFGARRFVNALLLNIWFIIAIALGVGLHKSSHITSYTWAQVLAWTGGAAVWILVTFLWWLIRGRTDSPKLFPELPGDTSRKKLTPPLIMFAVIRALAIAGTVALAYGLDLSHGSWISIAAMIAMKPNLEQATLASAQRLVGALIGACAAALLLLVPVNETGLRLFAVERGLEVVALVLLMHGAGIRFWNYALYTAAIAAGALILVDLPQPSDYAAEGYRVLWTLCGVGIGLLVMLLAGLLAKRNARTPRQTT</sequence>
<keyword evidence="4 5" id="KW-0472">Membrane</keyword>
<protein>
    <submittedName>
        <fullName evidence="7">FUSC family protein</fullName>
    </submittedName>
</protein>
<dbReference type="Pfam" id="PF13515">
    <property type="entry name" value="FUSC_2"/>
    <property type="match status" value="1"/>
</dbReference>
<feature type="transmembrane region" description="Helical" evidence="5">
    <location>
        <begin position="346"/>
        <end position="367"/>
    </location>
</feature>
<organism evidence="7 8">
    <name type="scientific">Streptomyces neyagawaensis</name>
    <dbReference type="NCBI Taxonomy" id="42238"/>
    <lineage>
        <taxon>Bacteria</taxon>
        <taxon>Bacillati</taxon>
        <taxon>Actinomycetota</taxon>
        <taxon>Actinomycetes</taxon>
        <taxon>Kitasatosporales</taxon>
        <taxon>Streptomycetaceae</taxon>
        <taxon>Streptomyces</taxon>
    </lineage>
</organism>
<evidence type="ECO:0000313" key="8">
    <source>
        <dbReference type="Proteomes" id="UP001551189"/>
    </source>
</evidence>
<comment type="subcellular location">
    <subcellularLocation>
        <location evidence="1">Membrane</location>
        <topology evidence="1">Multi-pass membrane protein</topology>
    </subcellularLocation>
</comment>
<dbReference type="EMBL" id="JBEYXT010000001">
    <property type="protein sequence ID" value="MEU6799479.1"/>
    <property type="molecule type" value="Genomic_DNA"/>
</dbReference>
<feature type="transmembrane region" description="Helical" evidence="5">
    <location>
        <begin position="266"/>
        <end position="284"/>
    </location>
</feature>
<evidence type="ECO:0000256" key="3">
    <source>
        <dbReference type="ARBA" id="ARBA00022989"/>
    </source>
</evidence>
<feature type="transmembrane region" description="Helical" evidence="5">
    <location>
        <begin position="167"/>
        <end position="187"/>
    </location>
</feature>
<feature type="transmembrane region" description="Helical" evidence="5">
    <location>
        <begin position="37"/>
        <end position="54"/>
    </location>
</feature>
<evidence type="ECO:0000256" key="4">
    <source>
        <dbReference type="ARBA" id="ARBA00023136"/>
    </source>
</evidence>
<evidence type="ECO:0000256" key="1">
    <source>
        <dbReference type="ARBA" id="ARBA00004141"/>
    </source>
</evidence>
<dbReference type="RefSeq" id="WP_359689544.1">
    <property type="nucleotide sequence ID" value="NZ_JBEYXT010000001.1"/>
</dbReference>
<gene>
    <name evidence="7" type="ORF">ABZ931_00435</name>
</gene>